<protein>
    <submittedName>
        <fullName evidence="5">TlyA family RNA methyltransferase</fullName>
    </submittedName>
</protein>
<dbReference type="AlphaFoldDB" id="A0A9D1V8J3"/>
<dbReference type="PROSITE" id="PS50889">
    <property type="entry name" value="S4"/>
    <property type="match status" value="1"/>
</dbReference>
<evidence type="ECO:0000313" key="5">
    <source>
        <dbReference type="EMBL" id="HIX07999.1"/>
    </source>
</evidence>
<dbReference type="SUPFAM" id="SSF53335">
    <property type="entry name" value="S-adenosyl-L-methionine-dependent methyltransferases"/>
    <property type="match status" value="1"/>
</dbReference>
<dbReference type="CDD" id="cd02440">
    <property type="entry name" value="AdoMet_MTases"/>
    <property type="match status" value="1"/>
</dbReference>
<dbReference type="InterPro" id="IPR029063">
    <property type="entry name" value="SAM-dependent_MTases_sf"/>
</dbReference>
<dbReference type="PANTHER" id="PTHR32319">
    <property type="entry name" value="BACTERIAL HEMOLYSIN-LIKE PROTEIN"/>
    <property type="match status" value="1"/>
</dbReference>
<reference evidence="5" key="2">
    <citation type="submission" date="2021-04" db="EMBL/GenBank/DDBJ databases">
        <authorList>
            <person name="Gilroy R."/>
        </authorList>
    </citation>
    <scope>NUCLEOTIDE SEQUENCE</scope>
    <source>
        <strain evidence="5">811</strain>
    </source>
</reference>
<dbReference type="GO" id="GO:0032259">
    <property type="term" value="P:methylation"/>
    <property type="evidence" value="ECO:0007669"/>
    <property type="project" value="UniProtKB-KW"/>
</dbReference>
<dbReference type="InterPro" id="IPR036986">
    <property type="entry name" value="S4_RNA-bd_sf"/>
</dbReference>
<sequence>MRLDKYLVGNGFASRTRAARAVEQGRVLVNGKRAKVSQEISSSDTVQILPEPVSFVSEGGFKLYKAFKDFAENVNGLVFADLGASTGGFTDCLLRSGASRVYAVDVGESQLDGTLREDSRVIVMDRRNARYLTARDFPQQIDGVTADLSFISLTYIFPVIADILPEGGKAFVLVKPQFECGGKGQDKHGIVKEKKIHEQIIRSLCAEAEKQGLAPLRLTNAPLRERKNTEYVLCLQKGGRAADLCDLIKAVYEPTDG</sequence>
<dbReference type="GO" id="GO:0003723">
    <property type="term" value="F:RNA binding"/>
    <property type="evidence" value="ECO:0007669"/>
    <property type="project" value="UniProtKB-KW"/>
</dbReference>
<evidence type="ECO:0000259" key="4">
    <source>
        <dbReference type="SMART" id="SM00363"/>
    </source>
</evidence>
<dbReference type="InterPro" id="IPR004538">
    <property type="entry name" value="Hemolysin_A/TlyA"/>
</dbReference>
<dbReference type="InterPro" id="IPR002877">
    <property type="entry name" value="RNA_MeTrfase_FtsJ_dom"/>
</dbReference>
<keyword evidence="1 3" id="KW-0694">RNA-binding</keyword>
<dbReference type="InterPro" id="IPR047048">
    <property type="entry name" value="TlyA"/>
</dbReference>
<evidence type="ECO:0000256" key="3">
    <source>
        <dbReference type="PROSITE-ProRule" id="PRU00182"/>
    </source>
</evidence>
<comment type="caution">
    <text evidence="5">The sequence shown here is derived from an EMBL/GenBank/DDBJ whole genome shotgun (WGS) entry which is preliminary data.</text>
</comment>
<gene>
    <name evidence="5" type="ORF">H9741_05985</name>
</gene>
<evidence type="ECO:0000313" key="6">
    <source>
        <dbReference type="Proteomes" id="UP000824204"/>
    </source>
</evidence>
<dbReference type="InterPro" id="IPR002942">
    <property type="entry name" value="S4_RNA-bd"/>
</dbReference>
<proteinExistence type="inferred from homology"/>
<evidence type="ECO:0000256" key="1">
    <source>
        <dbReference type="ARBA" id="ARBA00022884"/>
    </source>
</evidence>
<dbReference type="NCBIfam" id="TIGR00478">
    <property type="entry name" value="tly"/>
    <property type="match status" value="1"/>
</dbReference>
<dbReference type="SUPFAM" id="SSF55174">
    <property type="entry name" value="Alpha-L RNA-binding motif"/>
    <property type="match status" value="1"/>
</dbReference>
<feature type="domain" description="RNA-binding S4" evidence="4">
    <location>
        <begin position="1"/>
        <end position="61"/>
    </location>
</feature>
<comment type="similarity">
    <text evidence="2">Belongs to the TlyA family.</text>
</comment>
<dbReference type="CDD" id="cd00165">
    <property type="entry name" value="S4"/>
    <property type="match status" value="1"/>
</dbReference>
<dbReference type="Pfam" id="PF01728">
    <property type="entry name" value="FtsJ"/>
    <property type="match status" value="1"/>
</dbReference>
<reference evidence="5" key="1">
    <citation type="journal article" date="2021" name="PeerJ">
        <title>Extensive microbial diversity within the chicken gut microbiome revealed by metagenomics and culture.</title>
        <authorList>
            <person name="Gilroy R."/>
            <person name="Ravi A."/>
            <person name="Getino M."/>
            <person name="Pursley I."/>
            <person name="Horton D.L."/>
            <person name="Alikhan N.F."/>
            <person name="Baker D."/>
            <person name="Gharbi K."/>
            <person name="Hall N."/>
            <person name="Watson M."/>
            <person name="Adriaenssens E.M."/>
            <person name="Foster-Nyarko E."/>
            <person name="Jarju S."/>
            <person name="Secka A."/>
            <person name="Antonio M."/>
            <person name="Oren A."/>
            <person name="Chaudhuri R.R."/>
            <person name="La Ragione R."/>
            <person name="Hildebrand F."/>
            <person name="Pallen M.J."/>
        </authorList>
    </citation>
    <scope>NUCLEOTIDE SEQUENCE</scope>
    <source>
        <strain evidence="5">811</strain>
    </source>
</reference>
<dbReference type="GO" id="GO:0008168">
    <property type="term" value="F:methyltransferase activity"/>
    <property type="evidence" value="ECO:0007669"/>
    <property type="project" value="UniProtKB-KW"/>
</dbReference>
<name>A0A9D1V8J3_9FIRM</name>
<dbReference type="Proteomes" id="UP000824204">
    <property type="component" value="Unassembled WGS sequence"/>
</dbReference>
<dbReference type="Gene3D" id="3.40.50.150">
    <property type="entry name" value="Vaccinia Virus protein VP39"/>
    <property type="match status" value="1"/>
</dbReference>
<keyword evidence="5" id="KW-0489">Methyltransferase</keyword>
<dbReference type="SMART" id="SM00363">
    <property type="entry name" value="S4"/>
    <property type="match status" value="1"/>
</dbReference>
<dbReference type="PANTHER" id="PTHR32319:SF0">
    <property type="entry name" value="BACTERIAL HEMOLYSIN-LIKE PROTEIN"/>
    <property type="match status" value="1"/>
</dbReference>
<evidence type="ECO:0000256" key="2">
    <source>
        <dbReference type="ARBA" id="ARBA00029460"/>
    </source>
</evidence>
<dbReference type="EMBL" id="DXFX01000075">
    <property type="protein sequence ID" value="HIX07999.1"/>
    <property type="molecule type" value="Genomic_DNA"/>
</dbReference>
<accession>A0A9D1V8J3</accession>
<dbReference type="Pfam" id="PF01479">
    <property type="entry name" value="S4"/>
    <property type="match status" value="1"/>
</dbReference>
<dbReference type="Gene3D" id="3.10.290.10">
    <property type="entry name" value="RNA-binding S4 domain"/>
    <property type="match status" value="1"/>
</dbReference>
<keyword evidence="5" id="KW-0808">Transferase</keyword>
<organism evidence="5 6">
    <name type="scientific">Candidatus Borkfalkia faecipullorum</name>
    <dbReference type="NCBI Taxonomy" id="2838510"/>
    <lineage>
        <taxon>Bacteria</taxon>
        <taxon>Bacillati</taxon>
        <taxon>Bacillota</taxon>
        <taxon>Clostridia</taxon>
        <taxon>Christensenellales</taxon>
        <taxon>Christensenellaceae</taxon>
        <taxon>Candidatus Borkfalkia</taxon>
    </lineage>
</organism>